<feature type="region of interest" description="Disordered" evidence="1">
    <location>
        <begin position="128"/>
        <end position="185"/>
    </location>
</feature>
<dbReference type="Proteomes" id="UP000054567">
    <property type="component" value="Unassembled WGS sequence"/>
</dbReference>
<dbReference type="EMBL" id="DS268114">
    <property type="protein sequence ID" value="KMM72384.1"/>
    <property type="molecule type" value="Genomic_DNA"/>
</dbReference>
<gene>
    <name evidence="2" type="ORF">CPAG_08678</name>
</gene>
<reference evidence="3" key="3">
    <citation type="journal article" date="2010" name="Genome Res.">
        <title>Population genomic sequencing of Coccidioides fungi reveals recent hybridization and transposon control.</title>
        <authorList>
            <person name="Neafsey D.E."/>
            <person name="Barker B.M."/>
            <person name="Sharpton T.J."/>
            <person name="Stajich J.E."/>
            <person name="Park D.J."/>
            <person name="Whiston E."/>
            <person name="Hung C.-Y."/>
            <person name="McMahan C."/>
            <person name="White J."/>
            <person name="Sykes S."/>
            <person name="Heiman D."/>
            <person name="Young S."/>
            <person name="Zeng Q."/>
            <person name="Abouelleil A."/>
            <person name="Aftuck L."/>
            <person name="Bessette D."/>
            <person name="Brown A."/>
            <person name="FitzGerald M."/>
            <person name="Lui A."/>
            <person name="Macdonald J.P."/>
            <person name="Priest M."/>
            <person name="Orbach M.J."/>
            <person name="Galgiani J.N."/>
            <person name="Kirkland T.N."/>
            <person name="Cole G.T."/>
            <person name="Birren B.W."/>
            <person name="Henn M.R."/>
            <person name="Taylor J.W."/>
            <person name="Rounsley S.D."/>
        </authorList>
    </citation>
    <scope>NUCLEOTIDE SEQUENCE [LARGE SCALE GENOMIC DNA]</scope>
    <source>
        <strain evidence="3">RMSCC 3488</strain>
    </source>
</reference>
<sequence>MFEDALKPCCPSRILRSLAYLVSVDQLSCFFKGRTETVRSGVKRCEIRFLPSGRITEMIFLFRADLAMFVEMLRWRLKLGEIESLVSDAKSAVSRLETGQSCAPAAAVVDSLHDHGWTFHIDRGGRTDSPSPGLPFAAPGSQACAPRNQHAPASPATRDLRNVTRTSSPQFLASDSLESAEKALR</sequence>
<reference evidence="3" key="2">
    <citation type="journal article" date="2009" name="Genome Res.">
        <title>Comparative genomic analyses of the human fungal pathogens Coccidioides and their relatives.</title>
        <authorList>
            <person name="Sharpton T.J."/>
            <person name="Stajich J.E."/>
            <person name="Rounsley S.D."/>
            <person name="Gardner M.J."/>
            <person name="Wortman J.R."/>
            <person name="Jordar V.S."/>
            <person name="Maiti R."/>
            <person name="Kodira C.D."/>
            <person name="Neafsey D.E."/>
            <person name="Zeng Q."/>
            <person name="Hung C.-Y."/>
            <person name="McMahan C."/>
            <person name="Muszewska A."/>
            <person name="Grynberg M."/>
            <person name="Mandel M.A."/>
            <person name="Kellner E.M."/>
            <person name="Barker B.M."/>
            <person name="Galgiani J.N."/>
            <person name="Orbach M.J."/>
            <person name="Kirkland T.N."/>
            <person name="Cole G.T."/>
            <person name="Henn M.R."/>
            <person name="Birren B.W."/>
            <person name="Taylor J.W."/>
        </authorList>
    </citation>
    <scope>NUCLEOTIDE SEQUENCE [LARGE SCALE GENOMIC DNA]</scope>
    <source>
        <strain evidence="3">RMSCC 3488</strain>
    </source>
</reference>
<organism evidence="2 3">
    <name type="scientific">Coccidioides posadasii RMSCC 3488</name>
    <dbReference type="NCBI Taxonomy" id="454284"/>
    <lineage>
        <taxon>Eukaryota</taxon>
        <taxon>Fungi</taxon>
        <taxon>Dikarya</taxon>
        <taxon>Ascomycota</taxon>
        <taxon>Pezizomycotina</taxon>
        <taxon>Eurotiomycetes</taxon>
        <taxon>Eurotiomycetidae</taxon>
        <taxon>Onygenales</taxon>
        <taxon>Onygenaceae</taxon>
        <taxon>Coccidioides</taxon>
    </lineage>
</organism>
<accession>A0A0J6FTD6</accession>
<feature type="compositionally biased region" description="Polar residues" evidence="1">
    <location>
        <begin position="163"/>
        <end position="177"/>
    </location>
</feature>
<reference evidence="2 3" key="1">
    <citation type="submission" date="2007-06" db="EMBL/GenBank/DDBJ databases">
        <title>The Genome Sequence of Coccidioides posadasii RMSCC_3488.</title>
        <authorList>
            <consortium name="Coccidioides Genome Resources Consortium"/>
            <consortium name="The Broad Institute Genome Sequencing Platform"/>
            <person name="Henn M.R."/>
            <person name="Sykes S."/>
            <person name="Young S."/>
            <person name="Jaffe D."/>
            <person name="Berlin A."/>
            <person name="Alvarez P."/>
            <person name="Butler J."/>
            <person name="Gnerre S."/>
            <person name="Grabherr M."/>
            <person name="Mauceli E."/>
            <person name="Brockman W."/>
            <person name="Kodira C."/>
            <person name="Alvarado L."/>
            <person name="Zeng Q."/>
            <person name="Crawford M."/>
            <person name="Antoine C."/>
            <person name="Devon K."/>
            <person name="Galgiani J."/>
            <person name="Orsborn K."/>
            <person name="Lewis M.L."/>
            <person name="Nusbaum C."/>
            <person name="Galagan J."/>
            <person name="Birren B."/>
        </authorList>
    </citation>
    <scope>NUCLEOTIDE SEQUENCE [LARGE SCALE GENOMIC DNA]</scope>
    <source>
        <strain evidence="2 3">RMSCC 3488</strain>
    </source>
</reference>
<name>A0A0J6FTD6_COCPO</name>
<dbReference type="AlphaFoldDB" id="A0A0J6FTD6"/>
<proteinExistence type="predicted"/>
<evidence type="ECO:0000256" key="1">
    <source>
        <dbReference type="SAM" id="MobiDB-lite"/>
    </source>
</evidence>
<evidence type="ECO:0000313" key="2">
    <source>
        <dbReference type="EMBL" id="KMM72384.1"/>
    </source>
</evidence>
<dbReference type="VEuPathDB" id="FungiDB:CPAG_08678"/>
<evidence type="ECO:0000313" key="3">
    <source>
        <dbReference type="Proteomes" id="UP000054567"/>
    </source>
</evidence>
<protein>
    <submittedName>
        <fullName evidence="2">Uncharacterized protein</fullName>
    </submittedName>
</protein>